<organism evidence="2 3">
    <name type="scientific">Verticiella sediminum</name>
    <dbReference type="NCBI Taxonomy" id="1247510"/>
    <lineage>
        <taxon>Bacteria</taxon>
        <taxon>Pseudomonadati</taxon>
        <taxon>Pseudomonadota</taxon>
        <taxon>Betaproteobacteria</taxon>
        <taxon>Burkholderiales</taxon>
        <taxon>Alcaligenaceae</taxon>
        <taxon>Verticiella</taxon>
    </lineage>
</organism>
<dbReference type="Pfam" id="PF01177">
    <property type="entry name" value="Asp_Glu_race"/>
    <property type="match status" value="1"/>
</dbReference>
<evidence type="ECO:0000313" key="3">
    <source>
        <dbReference type="Proteomes" id="UP000318405"/>
    </source>
</evidence>
<dbReference type="InterPro" id="IPR053714">
    <property type="entry name" value="Iso_Racemase_Enz_sf"/>
</dbReference>
<comment type="similarity">
    <text evidence="1">Belongs to the HyuE racemase family.</text>
</comment>
<gene>
    <name evidence="2" type="ORF">FOZ76_00025</name>
</gene>
<dbReference type="Gene3D" id="3.40.50.12500">
    <property type="match status" value="1"/>
</dbReference>
<name>A0A556B1V3_9BURK</name>
<dbReference type="EMBL" id="VLTJ01000001">
    <property type="protein sequence ID" value="TSH99161.1"/>
    <property type="molecule type" value="Genomic_DNA"/>
</dbReference>
<dbReference type="PANTHER" id="PTHR28047:SF5">
    <property type="entry name" value="PROTEIN DCG1"/>
    <property type="match status" value="1"/>
</dbReference>
<dbReference type="RefSeq" id="WP_143946070.1">
    <property type="nucleotide sequence ID" value="NZ_BAABMB010000001.1"/>
</dbReference>
<keyword evidence="3" id="KW-1185">Reference proteome</keyword>
<dbReference type="AlphaFoldDB" id="A0A556B1V3"/>
<dbReference type="PANTHER" id="PTHR28047">
    <property type="entry name" value="PROTEIN DCG1"/>
    <property type="match status" value="1"/>
</dbReference>
<comment type="caution">
    <text evidence="2">The sequence shown here is derived from an EMBL/GenBank/DDBJ whole genome shotgun (WGS) entry which is preliminary data.</text>
</comment>
<evidence type="ECO:0000256" key="1">
    <source>
        <dbReference type="ARBA" id="ARBA00038414"/>
    </source>
</evidence>
<accession>A0A556B1V3</accession>
<dbReference type="InterPro" id="IPR052186">
    <property type="entry name" value="Hydantoin_racemase-like"/>
</dbReference>
<dbReference type="Proteomes" id="UP000318405">
    <property type="component" value="Unassembled WGS sequence"/>
</dbReference>
<dbReference type="InterPro" id="IPR015942">
    <property type="entry name" value="Asp/Glu/hydantoin_racemase"/>
</dbReference>
<evidence type="ECO:0000313" key="2">
    <source>
        <dbReference type="EMBL" id="TSH99161.1"/>
    </source>
</evidence>
<dbReference type="GO" id="GO:0047661">
    <property type="term" value="F:amino-acid racemase activity"/>
    <property type="evidence" value="ECO:0007669"/>
    <property type="project" value="InterPro"/>
</dbReference>
<dbReference type="OrthoDB" id="9791723at2"/>
<proteinExistence type="inferred from homology"/>
<sequence length="245" mass="24814">MRALLINPNTTPAITAKVLAAAQAFAPDIAFTAATGRFGAAYIASRAAYAVASHAALDAWAAQHAGQDAIILACFGDPGLDALRELSDVPVVGMAEAAVHAAMQAAPRFSIVTGGAAWKPMLQDYLAARGLAHGIASIRTVEPTGATLVNAAQESVALLHETCLACIERDGAEAIVIGGAGLVAFSAPLRRMLPVPLIDGLEAAIATAGTATRLGIRAAPLRCAAADSTGLSDALAAALRCRPHH</sequence>
<reference evidence="2 3" key="1">
    <citation type="submission" date="2019-07" db="EMBL/GenBank/DDBJ databases">
        <title>Qingshengfaniella alkalisoli gen. nov., sp. nov., isolated from saline soil.</title>
        <authorList>
            <person name="Xu L."/>
            <person name="Huang X.-X."/>
            <person name="Sun J.-Q."/>
        </authorList>
    </citation>
    <scope>NUCLEOTIDE SEQUENCE [LARGE SCALE GENOMIC DNA]</scope>
    <source>
        <strain evidence="2 3">DSM 27279</strain>
    </source>
</reference>
<protein>
    <submittedName>
        <fullName evidence="2">Asp/Glu racemase</fullName>
    </submittedName>
</protein>